<dbReference type="InterPro" id="IPR019324">
    <property type="entry name" value="MPP6"/>
</dbReference>
<evidence type="ECO:0000256" key="1">
    <source>
        <dbReference type="SAM" id="MobiDB-lite"/>
    </source>
</evidence>
<sequence>FMQRGADKEEKTRNEEEIVSDGNFPTNLTTKNCMIIMERDPSPGAIRGRMSFQSFNLSIDKLNEEPSNIRQSRGDATCYGGQGGKLSNRENEEPVSLHSNKANGDTKRKQMEAITKVPFPNNSSKCY</sequence>
<dbReference type="PANTHER" id="PTHR13582">
    <property type="entry name" value="M-PHASE PHOSPHOPROTEIN 6"/>
    <property type="match status" value="1"/>
</dbReference>
<dbReference type="GO" id="GO:0000460">
    <property type="term" value="P:maturation of 5.8S rRNA"/>
    <property type="evidence" value="ECO:0007669"/>
    <property type="project" value="TreeGrafter"/>
</dbReference>
<dbReference type="EMBL" id="JAMZMK010010018">
    <property type="protein sequence ID" value="KAI7733359.1"/>
    <property type="molecule type" value="Genomic_DNA"/>
</dbReference>
<gene>
    <name evidence="2" type="ORF">M8C21_016856</name>
</gene>
<feature type="region of interest" description="Disordered" evidence="1">
    <location>
        <begin position="66"/>
        <end position="108"/>
    </location>
</feature>
<proteinExistence type="predicted"/>
<feature type="compositionally biased region" description="Basic and acidic residues" evidence="1">
    <location>
        <begin position="1"/>
        <end position="16"/>
    </location>
</feature>
<keyword evidence="3" id="KW-1185">Reference proteome</keyword>
<evidence type="ECO:0000313" key="2">
    <source>
        <dbReference type="EMBL" id="KAI7733359.1"/>
    </source>
</evidence>
<accession>A0AAD5G9H2</accession>
<dbReference type="PANTHER" id="PTHR13582:SF0">
    <property type="entry name" value="M-PHASE PHOSPHOPROTEIN 6"/>
    <property type="match status" value="1"/>
</dbReference>
<name>A0AAD5G9H2_AMBAR</name>
<reference evidence="2" key="1">
    <citation type="submission" date="2022-06" db="EMBL/GenBank/DDBJ databases">
        <title>Uncovering the hologenomic basis of an extraordinary plant invasion.</title>
        <authorList>
            <person name="Bieker V.C."/>
            <person name="Martin M.D."/>
            <person name="Gilbert T."/>
            <person name="Hodgins K."/>
            <person name="Battlay P."/>
            <person name="Petersen B."/>
            <person name="Wilson J."/>
        </authorList>
    </citation>
    <scope>NUCLEOTIDE SEQUENCE</scope>
    <source>
        <strain evidence="2">AA19_3_7</strain>
        <tissue evidence="2">Leaf</tissue>
    </source>
</reference>
<evidence type="ECO:0000313" key="3">
    <source>
        <dbReference type="Proteomes" id="UP001206925"/>
    </source>
</evidence>
<organism evidence="2 3">
    <name type="scientific">Ambrosia artemisiifolia</name>
    <name type="common">Common ragweed</name>
    <dbReference type="NCBI Taxonomy" id="4212"/>
    <lineage>
        <taxon>Eukaryota</taxon>
        <taxon>Viridiplantae</taxon>
        <taxon>Streptophyta</taxon>
        <taxon>Embryophyta</taxon>
        <taxon>Tracheophyta</taxon>
        <taxon>Spermatophyta</taxon>
        <taxon>Magnoliopsida</taxon>
        <taxon>eudicotyledons</taxon>
        <taxon>Gunneridae</taxon>
        <taxon>Pentapetalae</taxon>
        <taxon>asterids</taxon>
        <taxon>campanulids</taxon>
        <taxon>Asterales</taxon>
        <taxon>Asteraceae</taxon>
        <taxon>Asteroideae</taxon>
        <taxon>Heliantheae alliance</taxon>
        <taxon>Heliantheae</taxon>
        <taxon>Ambrosia</taxon>
    </lineage>
</organism>
<protein>
    <submittedName>
        <fullName evidence="2">Uncharacterized protein</fullName>
    </submittedName>
</protein>
<feature type="region of interest" description="Disordered" evidence="1">
    <location>
        <begin position="1"/>
        <end position="25"/>
    </location>
</feature>
<feature type="non-terminal residue" evidence="2">
    <location>
        <position position="1"/>
    </location>
</feature>
<dbReference type="Proteomes" id="UP001206925">
    <property type="component" value="Unassembled WGS sequence"/>
</dbReference>
<comment type="caution">
    <text evidence="2">The sequence shown here is derived from an EMBL/GenBank/DDBJ whole genome shotgun (WGS) entry which is preliminary data.</text>
</comment>
<dbReference type="AlphaFoldDB" id="A0AAD5G9H2"/>